<evidence type="ECO:0000259" key="1">
    <source>
        <dbReference type="Pfam" id="PF00149"/>
    </source>
</evidence>
<comment type="caution">
    <text evidence="2">The sequence shown here is derived from an EMBL/GenBank/DDBJ whole genome shotgun (WGS) entry which is preliminary data.</text>
</comment>
<dbReference type="RefSeq" id="WP_258421377.1">
    <property type="nucleotide sequence ID" value="NZ_JANSUY010000001.1"/>
</dbReference>
<evidence type="ECO:0000313" key="3">
    <source>
        <dbReference type="Proteomes" id="UP001142175"/>
    </source>
</evidence>
<proteinExistence type="predicted"/>
<evidence type="ECO:0000313" key="2">
    <source>
        <dbReference type="EMBL" id="MCR9013474.1"/>
    </source>
</evidence>
<organism evidence="2 3">
    <name type="scientific">Aquiflexum gelatinilyticum</name>
    <dbReference type="NCBI Taxonomy" id="2961943"/>
    <lineage>
        <taxon>Bacteria</taxon>
        <taxon>Pseudomonadati</taxon>
        <taxon>Bacteroidota</taxon>
        <taxon>Cytophagia</taxon>
        <taxon>Cytophagales</taxon>
        <taxon>Cyclobacteriaceae</taxon>
        <taxon>Aquiflexum</taxon>
    </lineage>
</organism>
<dbReference type="Proteomes" id="UP001142175">
    <property type="component" value="Unassembled WGS sequence"/>
</dbReference>
<protein>
    <submittedName>
        <fullName evidence="2">Metallophosphoesterase</fullName>
    </submittedName>
</protein>
<dbReference type="SUPFAM" id="SSF56300">
    <property type="entry name" value="Metallo-dependent phosphatases"/>
    <property type="match status" value="1"/>
</dbReference>
<dbReference type="InterPro" id="IPR029052">
    <property type="entry name" value="Metallo-depent_PP-like"/>
</dbReference>
<dbReference type="AlphaFoldDB" id="A0A9X2SXE7"/>
<dbReference type="Pfam" id="PF00149">
    <property type="entry name" value="Metallophos"/>
    <property type="match status" value="1"/>
</dbReference>
<sequence length="608" mass="68612">MNYSKLIPALLSVGMMYSWPQVPLLAQSGLEPKVAFLADIHLQDVYGDFQSDDFKEVVNPRNGKLATIRTMESQLNSTRLFNENYFALLAALEDLRKRGIKLVALPGDYTDDGQPMNILALKKILQEYSDQYGMRFFITTGNHDPVSPFGGPDGKSDFLGENGQKQAVLSESKNEASEVAISTQVKNWGYFEICEELKGFGFSPGPQDIFWTHPFMPFDYEGYDFEKVSAGSSIRTRLFPDPNSGWMLPDASYLVEPVEGLWLLAIDGNVYTFSGEADQADSTAWSGSGIGFNLASKTKQHQLDWIKKISKEAEKRGKTLVSFSHYPLTDFHEGASTEMKKLFGVSKFQLNRVPDKEVSQRYAAAGIRVHFAGHMHINDTGKHGENQNAELVNIQVPSLAAFPPAYKIMNLESDKSMVVQTHLLQKVDRFDEFFDLYKMEHQWLSQKTEGNPWNLKVLDANDYVEFTQLHLQELIRLRFLKSDWPIDLGILVNGISQTQLKEWIETPKAFRGELLNAFLKSIKSTNQNGELMEDFYFIKNGGDLGSSQIPRGRMELYRGLGKKNLKSEGGSLSAQFSDFLRILSKLCNGLPSDDFFIDLPDLSVRKVN</sequence>
<feature type="domain" description="Calcineurin-like phosphoesterase" evidence="1">
    <location>
        <begin position="33"/>
        <end position="158"/>
    </location>
</feature>
<name>A0A9X2SXE7_9BACT</name>
<reference evidence="2" key="1">
    <citation type="submission" date="2022-08" db="EMBL/GenBank/DDBJ databases">
        <authorList>
            <person name="Zhang D."/>
        </authorList>
    </citation>
    <scope>NUCLEOTIDE SEQUENCE</scope>
    <source>
        <strain evidence="2">XJ19-11</strain>
    </source>
</reference>
<keyword evidence="3" id="KW-1185">Reference proteome</keyword>
<dbReference type="EMBL" id="JANSUY010000001">
    <property type="protein sequence ID" value="MCR9013474.1"/>
    <property type="molecule type" value="Genomic_DNA"/>
</dbReference>
<dbReference type="Gene3D" id="3.60.21.10">
    <property type="match status" value="2"/>
</dbReference>
<dbReference type="InterPro" id="IPR004843">
    <property type="entry name" value="Calcineurin-like_PHP"/>
</dbReference>
<gene>
    <name evidence="2" type="ORF">NU887_00435</name>
</gene>
<accession>A0A9X2SXE7</accession>
<dbReference type="GO" id="GO:0016787">
    <property type="term" value="F:hydrolase activity"/>
    <property type="evidence" value="ECO:0007669"/>
    <property type="project" value="InterPro"/>
</dbReference>